<dbReference type="OrthoDB" id="2397323at2759"/>
<dbReference type="InterPro" id="IPR036915">
    <property type="entry name" value="Cyclin-like_sf"/>
</dbReference>
<gene>
    <name evidence="2" type="ORF">DEBURN_LOCUS913</name>
</gene>
<comment type="caution">
    <text evidence="2">The sequence shown here is derived from an EMBL/GenBank/DDBJ whole genome shotgun (WGS) entry which is preliminary data.</text>
</comment>
<dbReference type="Proteomes" id="UP000789706">
    <property type="component" value="Unassembled WGS sequence"/>
</dbReference>
<evidence type="ECO:0000256" key="1">
    <source>
        <dbReference type="SAM" id="MobiDB-lite"/>
    </source>
</evidence>
<dbReference type="SUPFAM" id="SSF47954">
    <property type="entry name" value="Cyclin-like"/>
    <property type="match status" value="2"/>
</dbReference>
<feature type="compositionally biased region" description="Basic residues" evidence="1">
    <location>
        <begin position="57"/>
        <end position="66"/>
    </location>
</feature>
<keyword evidence="3" id="KW-1185">Reference proteome</keyword>
<dbReference type="Gene3D" id="1.10.472.10">
    <property type="entry name" value="Cyclin-like"/>
    <property type="match status" value="1"/>
</dbReference>
<feature type="compositionally biased region" description="Basic residues" evidence="1">
    <location>
        <begin position="75"/>
        <end position="87"/>
    </location>
</feature>
<feature type="compositionally biased region" description="Basic residues" evidence="1">
    <location>
        <begin position="18"/>
        <end position="31"/>
    </location>
</feature>
<feature type="region of interest" description="Disordered" evidence="1">
    <location>
        <begin position="1"/>
        <end position="167"/>
    </location>
</feature>
<sequence length="497" mass="57145">MPRNSTYRPNQINVPPRSGHRRSRSPRRQFRRTPSPPFNRRTVNGGNERIRSPIRPIRNRSPRIARRSPSPPLRIPRRSPSPKRITRPRLPSVERQPRRHSPTPPRRRYGRRSRSKSPRRPSLTRNRRNVPDSHRPRRLSRSPRRTNKNLINDNSDTRQINLKHEKVETTKGVNLPIVNQLNQSKELSDEGQLSPSPPTIKSLESDINDNLSTINSYTTIIDSINHINLEGKSTEMSPKSLSSPKLYESISSIKPISNARIDMIDFIIKCCLRLQLPMTTITCALKTYHKYQHYLDQGTNRWLIESVDWRFDEELIAIACILLVTKNTEYFQGVRKTLNIGWSLKYPKSSLDEDDIMKDSVKIIMTNIKNAIGIEILSNDTPFNSASRILKFLIERSEQNINSDYTLWTKLTQDVWAMISNCLSSTKIMIKYNSDVFATAVTYLSACNIGVDLQAHFAEFCKDVGNSDPLTVNDAIVDMLEFKISVDTVETTFDSNV</sequence>
<organism evidence="2 3">
    <name type="scientific">Diversispora eburnea</name>
    <dbReference type="NCBI Taxonomy" id="1213867"/>
    <lineage>
        <taxon>Eukaryota</taxon>
        <taxon>Fungi</taxon>
        <taxon>Fungi incertae sedis</taxon>
        <taxon>Mucoromycota</taxon>
        <taxon>Glomeromycotina</taxon>
        <taxon>Glomeromycetes</taxon>
        <taxon>Diversisporales</taxon>
        <taxon>Diversisporaceae</taxon>
        <taxon>Diversispora</taxon>
    </lineage>
</organism>
<protein>
    <submittedName>
        <fullName evidence="2">6212_t:CDS:1</fullName>
    </submittedName>
</protein>
<accession>A0A9N8V2Z7</accession>
<feature type="compositionally biased region" description="Polar residues" evidence="1">
    <location>
        <begin position="148"/>
        <end position="160"/>
    </location>
</feature>
<reference evidence="2" key="1">
    <citation type="submission" date="2021-06" db="EMBL/GenBank/DDBJ databases">
        <authorList>
            <person name="Kallberg Y."/>
            <person name="Tangrot J."/>
            <person name="Rosling A."/>
        </authorList>
    </citation>
    <scope>NUCLEOTIDE SEQUENCE</scope>
    <source>
        <strain evidence="2">AZ414A</strain>
    </source>
</reference>
<feature type="compositionally biased region" description="Basic residues" evidence="1">
    <location>
        <begin position="97"/>
        <end position="119"/>
    </location>
</feature>
<feature type="compositionally biased region" description="Polar residues" evidence="1">
    <location>
        <begin position="1"/>
        <end position="13"/>
    </location>
</feature>
<dbReference type="AlphaFoldDB" id="A0A9N8V2Z7"/>
<feature type="compositionally biased region" description="Basic residues" evidence="1">
    <location>
        <begin position="135"/>
        <end position="147"/>
    </location>
</feature>
<dbReference type="EMBL" id="CAJVPK010000033">
    <property type="protein sequence ID" value="CAG8435721.1"/>
    <property type="molecule type" value="Genomic_DNA"/>
</dbReference>
<evidence type="ECO:0000313" key="2">
    <source>
        <dbReference type="EMBL" id="CAG8435721.1"/>
    </source>
</evidence>
<name>A0A9N8V2Z7_9GLOM</name>
<evidence type="ECO:0000313" key="3">
    <source>
        <dbReference type="Proteomes" id="UP000789706"/>
    </source>
</evidence>
<proteinExistence type="predicted"/>